<keyword evidence="3" id="KW-1185">Reference proteome</keyword>
<name>A0AAV1KLN4_9NEOP</name>
<dbReference type="AlphaFoldDB" id="A0AAV1KLN4"/>
<sequence>MVLSSIHIVLQYLRRVEVGENRITKFDYYIHTCQANIKQYIQNLNYLRSTKPSGLVSPCLFLHLILMNFGAFILNLSYATAAPPLLDAFLGTLFIYRDGPPSTLHSIPITK</sequence>
<feature type="transmembrane region" description="Helical" evidence="1">
    <location>
        <begin position="55"/>
        <end position="76"/>
    </location>
</feature>
<comment type="caution">
    <text evidence="2">The sequence shown here is derived from an EMBL/GenBank/DDBJ whole genome shotgun (WGS) entry which is preliminary data.</text>
</comment>
<keyword evidence="1" id="KW-1133">Transmembrane helix</keyword>
<evidence type="ECO:0000256" key="1">
    <source>
        <dbReference type="SAM" id="Phobius"/>
    </source>
</evidence>
<keyword evidence="1" id="KW-0812">Transmembrane</keyword>
<evidence type="ECO:0000313" key="2">
    <source>
        <dbReference type="EMBL" id="CAK1583484.1"/>
    </source>
</evidence>
<keyword evidence="1" id="KW-0472">Membrane</keyword>
<accession>A0AAV1KLN4</accession>
<protein>
    <submittedName>
        <fullName evidence="2">Uncharacterized protein</fullName>
    </submittedName>
</protein>
<reference evidence="2 3" key="1">
    <citation type="submission" date="2023-11" db="EMBL/GenBank/DDBJ databases">
        <authorList>
            <person name="Hedman E."/>
            <person name="Englund M."/>
            <person name="Stromberg M."/>
            <person name="Nyberg Akerstrom W."/>
            <person name="Nylinder S."/>
            <person name="Jareborg N."/>
            <person name="Kallberg Y."/>
            <person name="Kronander E."/>
        </authorList>
    </citation>
    <scope>NUCLEOTIDE SEQUENCE [LARGE SCALE GENOMIC DNA]</scope>
</reference>
<gene>
    <name evidence="2" type="ORF">PARMNEM_LOCUS4877</name>
</gene>
<proteinExistence type="predicted"/>
<organism evidence="2 3">
    <name type="scientific">Parnassius mnemosyne</name>
    <name type="common">clouded apollo</name>
    <dbReference type="NCBI Taxonomy" id="213953"/>
    <lineage>
        <taxon>Eukaryota</taxon>
        <taxon>Metazoa</taxon>
        <taxon>Ecdysozoa</taxon>
        <taxon>Arthropoda</taxon>
        <taxon>Hexapoda</taxon>
        <taxon>Insecta</taxon>
        <taxon>Pterygota</taxon>
        <taxon>Neoptera</taxon>
        <taxon>Endopterygota</taxon>
        <taxon>Lepidoptera</taxon>
        <taxon>Glossata</taxon>
        <taxon>Ditrysia</taxon>
        <taxon>Papilionoidea</taxon>
        <taxon>Papilionidae</taxon>
        <taxon>Parnassiinae</taxon>
        <taxon>Parnassini</taxon>
        <taxon>Parnassius</taxon>
        <taxon>Driopa</taxon>
    </lineage>
</organism>
<evidence type="ECO:0000313" key="3">
    <source>
        <dbReference type="Proteomes" id="UP001314205"/>
    </source>
</evidence>
<dbReference type="Proteomes" id="UP001314205">
    <property type="component" value="Unassembled WGS sequence"/>
</dbReference>
<dbReference type="EMBL" id="CAVLGL010000057">
    <property type="protein sequence ID" value="CAK1583484.1"/>
    <property type="molecule type" value="Genomic_DNA"/>
</dbReference>